<dbReference type="InterPro" id="IPR012854">
    <property type="entry name" value="Cu_amine_oxidase-like_N"/>
</dbReference>
<organism evidence="3 4">
    <name type="scientific">Paenibacillus gyeongsangnamensis</name>
    <dbReference type="NCBI Taxonomy" id="3388067"/>
    <lineage>
        <taxon>Bacteria</taxon>
        <taxon>Bacillati</taxon>
        <taxon>Bacillota</taxon>
        <taxon>Bacilli</taxon>
        <taxon>Bacillales</taxon>
        <taxon>Paenibacillaceae</taxon>
        <taxon>Paenibacillus</taxon>
    </lineage>
</organism>
<dbReference type="Pfam" id="PF04185">
    <property type="entry name" value="Phosphoesterase"/>
    <property type="match status" value="1"/>
</dbReference>
<dbReference type="Pfam" id="PF07833">
    <property type="entry name" value="Cu_amine_oxidN1"/>
    <property type="match status" value="1"/>
</dbReference>
<sequence length="1031" mass="111165">MKILGNKYKKIIAGVTLTTMLFGSGEGITYASTADSNSISKDVPVFVEGNLIKSDVSFYMDSEHSQVIGPVRDVSEVLGAKVLWDAEHNAVLINTPTLPPGISRQNSIQVIVNGQVLQSDVAPVMQNNRVIVPLRVIAEALQATVSWNQDSNSVQISGRNVQDGSKSLLNDQQIGRQPDGTVLTSTNQFVTPAGDTVEQTGRPMALKVRPDGKTAVNMTWDGKGQFTITDLTTLKMIQQVSAPAGVGSGKISYGGLLYSPDGSTLWTAQTKNLLRWQVAADGTLSNPASIPLPDVASRASLPSGLAFTPDGKQILVTLNGNNTLAVLDAVTGAVVREIPVGNAPRDVVVIGNRAYVSNQGGRPATTSDRTNDSYGTAIVANNQDGSATTGTVSEVDFEGGKEVRTYDVGLQPSALLAHGTDLLVTNSNDDSVSVIDTAKQRLGHTFDVNPIPGAPFGSSPNALAMLDDTHVAVSLGTDNAVAVYEYHDASQPAVFQGLIPTGWYPGSIEYVPALNKLVIASQKGVGSLGDLKTQIHGLGTMPGKGHSVYSSIGTVSVVAKPTPEQMRSYTDQVWKNNNWQGIDQRNQTGNGTAAPVAIPKRIGDPSTIKHVFLIIKENRTYDQVFGDDKRGNGDPLLAQFGQMVTPNFHALATQGPLIDNLYSNGTMSADGHQYLTQAFVNDYLNQSIGHYTRSYPYNGGDALAYAKSGFLWDNALSHGVSVRNWGEYTSRFQDASGKPDNSSWQQWYQDSKILEGKANDQLHAQIGAYQSWTDVPGLRNITQGDFPGFQMQIPDQYRADIFLRDLKQYEKDGSLPQLNIVQMPTDHTSGTSANQPIPASMVADNDLAVGRIVDAISHSKFGNDSAVFMLEDDTQDGVDHTDGHRNPTLIFSPYAKRGAVVHNYYTQLNVTRTIEQILGLPPMNQMDMAAVPMYDAFTNKPDYTPYTALPNQFPLDVMNQPVSQLTGVAKAWAEWSNGQNWKSTDMANMAQANRAIWYASNNFTKPYPGDSKVLFPNEVPGADSSAPSDDK</sequence>
<gene>
    <name evidence="3" type="ORF">O9H85_34240</name>
</gene>
<dbReference type="InterPro" id="IPR051200">
    <property type="entry name" value="Host-pathogen_enzymatic-act"/>
</dbReference>
<comment type="caution">
    <text evidence="3">The sequence shown here is derived from an EMBL/GenBank/DDBJ whole genome shotgun (WGS) entry which is preliminary data.</text>
</comment>
<dbReference type="SUPFAM" id="SSF53649">
    <property type="entry name" value="Alkaline phosphatase-like"/>
    <property type="match status" value="1"/>
</dbReference>
<name>A0ABT4QKB8_9BACL</name>
<dbReference type="Gene3D" id="3.40.720.10">
    <property type="entry name" value="Alkaline Phosphatase, subunit A"/>
    <property type="match status" value="1"/>
</dbReference>
<dbReference type="PANTHER" id="PTHR47197:SF3">
    <property type="entry name" value="DIHYDRO-HEME D1 DEHYDROGENASE"/>
    <property type="match status" value="1"/>
</dbReference>
<feature type="domain" description="Copper amine oxidase-like N-terminal" evidence="2">
    <location>
        <begin position="47"/>
        <end position="156"/>
    </location>
</feature>
<dbReference type="Proteomes" id="UP001527882">
    <property type="component" value="Unassembled WGS sequence"/>
</dbReference>
<proteinExistence type="predicted"/>
<dbReference type="Gene3D" id="2.130.10.10">
    <property type="entry name" value="YVTN repeat-like/Quinoprotein amine dehydrogenase"/>
    <property type="match status" value="2"/>
</dbReference>
<dbReference type="NCBIfam" id="TIGR02276">
    <property type="entry name" value="beta_rpt_yvtn"/>
    <property type="match status" value="1"/>
</dbReference>
<accession>A0ABT4QKB8</accession>
<evidence type="ECO:0000256" key="1">
    <source>
        <dbReference type="ARBA" id="ARBA00022801"/>
    </source>
</evidence>
<evidence type="ECO:0000259" key="2">
    <source>
        <dbReference type="Pfam" id="PF07833"/>
    </source>
</evidence>
<dbReference type="InterPro" id="IPR011044">
    <property type="entry name" value="Quino_amine_DH_bsu"/>
</dbReference>
<dbReference type="InterPro" id="IPR017850">
    <property type="entry name" value="Alkaline_phosphatase_core_sf"/>
</dbReference>
<evidence type="ECO:0000313" key="3">
    <source>
        <dbReference type="EMBL" id="MCZ8517323.1"/>
    </source>
</evidence>
<dbReference type="InterPro" id="IPR007312">
    <property type="entry name" value="Phosphoesterase"/>
</dbReference>
<keyword evidence="1" id="KW-0378">Hydrolase</keyword>
<keyword evidence="4" id="KW-1185">Reference proteome</keyword>
<dbReference type="SUPFAM" id="SSF55383">
    <property type="entry name" value="Copper amine oxidase, domain N"/>
    <property type="match status" value="1"/>
</dbReference>
<dbReference type="Gene3D" id="3.30.457.10">
    <property type="entry name" value="Copper amine oxidase-like, N-terminal domain"/>
    <property type="match status" value="1"/>
</dbReference>
<protein>
    <submittedName>
        <fullName evidence="3">Stalk domain-containing protein</fullName>
    </submittedName>
</protein>
<reference evidence="3 4" key="1">
    <citation type="submission" date="2022-12" db="EMBL/GenBank/DDBJ databases">
        <title>Draft genome sequence of Paenibacillus sp. dW9.</title>
        <authorList>
            <person name="Choi E.-W."/>
            <person name="Kim D.-U."/>
        </authorList>
    </citation>
    <scope>NUCLEOTIDE SEQUENCE [LARGE SCALE GENOMIC DNA]</scope>
    <source>
        <strain evidence="4">dW9</strain>
    </source>
</reference>
<dbReference type="RefSeq" id="WP_269885851.1">
    <property type="nucleotide sequence ID" value="NZ_JAQAGZ010000035.1"/>
</dbReference>
<dbReference type="InterPro" id="IPR011964">
    <property type="entry name" value="YVTN_b-propeller_repeat"/>
</dbReference>
<evidence type="ECO:0000313" key="4">
    <source>
        <dbReference type="Proteomes" id="UP001527882"/>
    </source>
</evidence>
<dbReference type="InterPro" id="IPR036582">
    <property type="entry name" value="Mao_N_sf"/>
</dbReference>
<dbReference type="PANTHER" id="PTHR47197">
    <property type="entry name" value="PROTEIN NIRF"/>
    <property type="match status" value="1"/>
</dbReference>
<dbReference type="SUPFAM" id="SSF50969">
    <property type="entry name" value="YVTN repeat-like/Quinoprotein amine dehydrogenase"/>
    <property type="match status" value="1"/>
</dbReference>
<dbReference type="InterPro" id="IPR015943">
    <property type="entry name" value="WD40/YVTN_repeat-like_dom_sf"/>
</dbReference>
<dbReference type="EMBL" id="JAQAGZ010000035">
    <property type="protein sequence ID" value="MCZ8517323.1"/>
    <property type="molecule type" value="Genomic_DNA"/>
</dbReference>